<evidence type="ECO:0000313" key="1">
    <source>
        <dbReference type="EMBL" id="TDT44120.1"/>
    </source>
</evidence>
<dbReference type="Proteomes" id="UP000295830">
    <property type="component" value="Unassembled WGS sequence"/>
</dbReference>
<keyword evidence="2" id="KW-1185">Reference proteome</keyword>
<comment type="caution">
    <text evidence="1">The sequence shown here is derived from an EMBL/GenBank/DDBJ whole genome shotgun (WGS) entry which is preliminary data.</text>
</comment>
<organism evidence="1 2">
    <name type="scientific">Halospina denitrificans</name>
    <dbReference type="NCBI Taxonomy" id="332522"/>
    <lineage>
        <taxon>Bacteria</taxon>
        <taxon>Pseudomonadati</taxon>
        <taxon>Pseudomonadota</taxon>
        <taxon>Gammaproteobacteria</taxon>
        <taxon>Halospina</taxon>
    </lineage>
</organism>
<protein>
    <submittedName>
        <fullName evidence="1">Uncharacterized protein</fullName>
    </submittedName>
</protein>
<sequence length="376" mass="42052">MKMPDCFEAYRILPLLAAVLLVAGCDSGVSTGGSNNSCTSGFSQPSGFEQEFNTFTIGEDTTQNPVGATLDKTMFRQFFLASRPADDEPNDDARNLYEFMVSETDAFADLDEAFVDKPIDKDDDGQPTEYQSVRNGFDLFEAMIIASEQFESLQTARDAMASCARDTQQAFAEDEDALPGSIVVRNIRVKQEGEEPDEWGFQVNYAHNPEPLDFATPFGANVGRVLFTPDSFVRTLYDYEDFTGSGAASGFKQPAVLVAGFNASLNDNDKNKDRASIVFESFPLDDTQDDRGQERGETDRWSWSLEEGTDQFVVNEGDEPDRCIRVTIDYSDETSSERINVQFSKETCPRITETEEFKKNREFSYTPENPDVSQTR</sequence>
<dbReference type="OrthoDB" id="6180595at2"/>
<dbReference type="RefSeq" id="WP_133734541.1">
    <property type="nucleotide sequence ID" value="NZ_SOAX01000001.1"/>
</dbReference>
<accession>A0A4R7JZY6</accession>
<proteinExistence type="predicted"/>
<dbReference type="AlphaFoldDB" id="A0A4R7JZY6"/>
<evidence type="ECO:0000313" key="2">
    <source>
        <dbReference type="Proteomes" id="UP000295830"/>
    </source>
</evidence>
<reference evidence="1 2" key="1">
    <citation type="submission" date="2019-03" db="EMBL/GenBank/DDBJ databases">
        <title>Genomic Encyclopedia of Type Strains, Phase IV (KMG-IV): sequencing the most valuable type-strain genomes for metagenomic binning, comparative biology and taxonomic classification.</title>
        <authorList>
            <person name="Goeker M."/>
        </authorList>
    </citation>
    <scope>NUCLEOTIDE SEQUENCE [LARGE SCALE GENOMIC DNA]</scope>
    <source>
        <strain evidence="1 2">DSM 15505</strain>
    </source>
</reference>
<dbReference type="EMBL" id="SOAX01000001">
    <property type="protein sequence ID" value="TDT44120.1"/>
    <property type="molecule type" value="Genomic_DNA"/>
</dbReference>
<dbReference type="PROSITE" id="PS51257">
    <property type="entry name" value="PROKAR_LIPOPROTEIN"/>
    <property type="match status" value="1"/>
</dbReference>
<gene>
    <name evidence="1" type="ORF">DES49_0219</name>
</gene>
<name>A0A4R7JZY6_9GAMM</name>